<keyword evidence="8" id="KW-0547">Nucleotide-binding</keyword>
<dbReference type="RefSeq" id="XP_010237499.1">
    <property type="nucleotide sequence ID" value="XM_010239197.3"/>
</dbReference>
<keyword evidence="6 18" id="KW-0732">Signal</keyword>
<dbReference type="EnsemblPlants" id="KQK15910">
    <property type="protein sequence ID" value="KQK15910"/>
    <property type="gene ID" value="BRADI_1g25727v3"/>
</dbReference>
<name>I1GTS7_BRADI</name>
<proteinExistence type="predicted"/>
<dbReference type="Gene3D" id="3.30.430.20">
    <property type="entry name" value="Gnk2 domain, C-X8-C-X2-C motif"/>
    <property type="match status" value="2"/>
</dbReference>
<keyword evidence="13" id="KW-1015">Disulfide bond</keyword>
<dbReference type="PANTHER" id="PTHR27002:SF697">
    <property type="entry name" value="OS07G0534300 PROTEIN"/>
    <property type="match status" value="1"/>
</dbReference>
<evidence type="ECO:0000259" key="20">
    <source>
        <dbReference type="PROSITE" id="PS51473"/>
    </source>
</evidence>
<dbReference type="EMBL" id="CM000880">
    <property type="protein sequence ID" value="KQK15910.1"/>
    <property type="molecule type" value="Genomic_DNA"/>
</dbReference>
<reference evidence="21 22" key="1">
    <citation type="journal article" date="2010" name="Nature">
        <title>Genome sequencing and analysis of the model grass Brachypodium distachyon.</title>
        <authorList>
            <consortium name="International Brachypodium Initiative"/>
        </authorList>
    </citation>
    <scope>NUCLEOTIDE SEQUENCE [LARGE SCALE GENOMIC DNA]</scope>
    <source>
        <strain evidence="21 22">Bd21</strain>
    </source>
</reference>
<keyword evidence="14" id="KW-0325">Glycoprotein</keyword>
<dbReference type="FunFam" id="3.30.200.20:FF:000195">
    <property type="entry name" value="G-type lectin S-receptor-like serine/threonine-protein kinase"/>
    <property type="match status" value="1"/>
</dbReference>
<dbReference type="PANTHER" id="PTHR27002">
    <property type="entry name" value="RECEPTOR-LIKE SERINE/THREONINE-PROTEIN KINASE SD1-8"/>
    <property type="match status" value="1"/>
</dbReference>
<feature type="chain" id="PRO_5014094071" description="non-specific serine/threonine protein kinase" evidence="18">
    <location>
        <begin position="20"/>
        <end position="653"/>
    </location>
</feature>
<evidence type="ECO:0000256" key="13">
    <source>
        <dbReference type="ARBA" id="ARBA00023157"/>
    </source>
</evidence>
<keyword evidence="4" id="KW-0808">Transferase</keyword>
<evidence type="ECO:0000256" key="6">
    <source>
        <dbReference type="ARBA" id="ARBA00022729"/>
    </source>
</evidence>
<dbReference type="PROSITE" id="PS00108">
    <property type="entry name" value="PROTEIN_KINASE_ST"/>
    <property type="match status" value="1"/>
</dbReference>
<evidence type="ECO:0000256" key="1">
    <source>
        <dbReference type="ARBA" id="ARBA00004167"/>
    </source>
</evidence>
<dbReference type="InterPro" id="IPR000719">
    <property type="entry name" value="Prot_kinase_dom"/>
</dbReference>
<dbReference type="OrthoDB" id="4062651at2759"/>
<dbReference type="GeneID" id="100837051"/>
<dbReference type="CDD" id="cd23509">
    <property type="entry name" value="Gnk2-like"/>
    <property type="match status" value="2"/>
</dbReference>
<feature type="domain" description="Gnk2-homologous" evidence="20">
    <location>
        <begin position="16"/>
        <end position="128"/>
    </location>
</feature>
<dbReference type="Proteomes" id="UP000008810">
    <property type="component" value="Chromosome 1"/>
</dbReference>
<comment type="subcellular location">
    <subcellularLocation>
        <location evidence="1">Membrane</location>
        <topology evidence="1">Single-pass membrane protein</topology>
    </subcellularLocation>
</comment>
<dbReference type="FunFam" id="3.30.430.20:FF:000040">
    <property type="entry name" value="L-type lectin-domain containing receptor kinase IX.1"/>
    <property type="match status" value="1"/>
</dbReference>
<evidence type="ECO:0000256" key="7">
    <source>
        <dbReference type="ARBA" id="ARBA00022737"/>
    </source>
</evidence>
<evidence type="ECO:0000256" key="18">
    <source>
        <dbReference type="SAM" id="SignalP"/>
    </source>
</evidence>
<dbReference type="GO" id="GO:0004674">
    <property type="term" value="F:protein serine/threonine kinase activity"/>
    <property type="evidence" value="ECO:0000318"/>
    <property type="project" value="GO_Central"/>
</dbReference>
<dbReference type="GO" id="GO:0005524">
    <property type="term" value="F:ATP binding"/>
    <property type="evidence" value="ECO:0007669"/>
    <property type="project" value="UniProtKB-KW"/>
</dbReference>
<evidence type="ECO:0000256" key="12">
    <source>
        <dbReference type="ARBA" id="ARBA00023136"/>
    </source>
</evidence>
<feature type="domain" description="Protein kinase" evidence="19">
    <location>
        <begin position="344"/>
        <end position="622"/>
    </location>
</feature>
<accession>I1GTS7</accession>
<sequence length="653" mass="73502">MMPQSSLLVLFIFFSTSQALCSDNNGGMYMPNNTYKLNLITLAQILFANATEVHSATGMAGIGPDKVYGAVLCRGDSDGSDCHKRLTKALDEAINSEAGYSNSLQSNRNVTYYYDQYQAQISFSDQDFISSFSNVPGCTMNTNLNSMTATVVKPFEDLVTKLLRALADAVVSRAEKYAVGKAWFEETGQTVYGLTQCIQDVPYEHCAACLDGIISDRQSKIASGQMGVVILGLWCTLRYETETQFFTDTKMLSLNAVTRSKTHIFQWNNSVLVSVGGFLLVLSISCMAFHIWIRTQQQREKTVFKLRQLYLAIQIAINLWRMGGTNPEFSLYDFSQINEATNNFSIDNQLGQGGFGPVYKGRLSNGLKIAVKRLETSSLQGLMEFQNEIQLIAKLQHNNLVKLLGCCTRGDREKMLVYEYMENKSLDYFIFDIAKGARLNWSKRLHIINGIAQGLLYLHNYSRLCVVHRDLKASNILLDSVMNPKISDFGMARIFRSNMAESNTTRIVGTHGYIPPEYVCEGVCSIKTDVFSFGVLILEIISGKRTAEFYHYDGNLYNLIAYAWQLWRDGKLGEFTYRPPGNENQEIERCIHLALLCVQESAEDRPAMEHVVTMLNTKNVSLPMPMQPAYFNVNRSERDALSCNTTMSITLER</sequence>
<keyword evidence="23" id="KW-1185">Reference proteome</keyword>
<dbReference type="InterPro" id="IPR008271">
    <property type="entry name" value="Ser/Thr_kinase_AS"/>
</dbReference>
<feature type="signal peptide" evidence="18">
    <location>
        <begin position="1"/>
        <end position="19"/>
    </location>
</feature>
<comment type="catalytic activity">
    <reaction evidence="15">
        <text>L-threonyl-[protein] + ATP = O-phospho-L-threonyl-[protein] + ADP + H(+)</text>
        <dbReference type="Rhea" id="RHEA:46608"/>
        <dbReference type="Rhea" id="RHEA-COMP:11060"/>
        <dbReference type="Rhea" id="RHEA-COMP:11605"/>
        <dbReference type="ChEBI" id="CHEBI:15378"/>
        <dbReference type="ChEBI" id="CHEBI:30013"/>
        <dbReference type="ChEBI" id="CHEBI:30616"/>
        <dbReference type="ChEBI" id="CHEBI:61977"/>
        <dbReference type="ChEBI" id="CHEBI:456216"/>
        <dbReference type="EC" id="2.7.11.1"/>
    </reaction>
</comment>
<dbReference type="eggNOG" id="ENOG502QWDY">
    <property type="taxonomic scope" value="Eukaryota"/>
</dbReference>
<dbReference type="Gene3D" id="3.30.200.20">
    <property type="entry name" value="Phosphorylase Kinase, domain 1"/>
    <property type="match status" value="1"/>
</dbReference>
<evidence type="ECO:0000259" key="19">
    <source>
        <dbReference type="PROSITE" id="PS50011"/>
    </source>
</evidence>
<keyword evidence="10" id="KW-0067">ATP-binding</keyword>
<dbReference type="PROSITE" id="PS51473">
    <property type="entry name" value="GNK2"/>
    <property type="match status" value="2"/>
</dbReference>
<evidence type="ECO:0000256" key="17">
    <source>
        <dbReference type="SAM" id="Phobius"/>
    </source>
</evidence>
<dbReference type="InterPro" id="IPR001245">
    <property type="entry name" value="Ser-Thr/Tyr_kinase_cat_dom"/>
</dbReference>
<evidence type="ECO:0000256" key="5">
    <source>
        <dbReference type="ARBA" id="ARBA00022692"/>
    </source>
</evidence>
<evidence type="ECO:0000256" key="14">
    <source>
        <dbReference type="ARBA" id="ARBA00023180"/>
    </source>
</evidence>
<evidence type="ECO:0000256" key="16">
    <source>
        <dbReference type="ARBA" id="ARBA00048679"/>
    </source>
</evidence>
<dbReference type="FunFam" id="1.10.510.10:FF:000784">
    <property type="entry name" value="Os07g0534300 protein"/>
    <property type="match status" value="1"/>
</dbReference>
<dbReference type="KEGG" id="bdi:100837051"/>
<dbReference type="PROSITE" id="PS50011">
    <property type="entry name" value="PROTEIN_KINASE_DOM"/>
    <property type="match status" value="1"/>
</dbReference>
<keyword evidence="3" id="KW-0723">Serine/threonine-protein kinase</keyword>
<reference evidence="22" key="3">
    <citation type="submission" date="2018-08" db="UniProtKB">
        <authorList>
            <consortium name="EnsemblPlants"/>
        </authorList>
    </citation>
    <scope>IDENTIFICATION</scope>
    <source>
        <strain evidence="22">cv. Bd21</strain>
    </source>
</reference>
<dbReference type="GO" id="GO:0005886">
    <property type="term" value="C:plasma membrane"/>
    <property type="evidence" value="ECO:0000318"/>
    <property type="project" value="GO_Central"/>
</dbReference>
<keyword evidence="7" id="KW-0677">Repeat</keyword>
<dbReference type="GO" id="GO:0007165">
    <property type="term" value="P:signal transduction"/>
    <property type="evidence" value="ECO:0000318"/>
    <property type="project" value="GO_Central"/>
</dbReference>
<dbReference type="CDD" id="cd14066">
    <property type="entry name" value="STKc_IRAK"/>
    <property type="match status" value="1"/>
</dbReference>
<dbReference type="AlphaFoldDB" id="I1GTS7"/>
<evidence type="ECO:0000313" key="21">
    <source>
        <dbReference type="EMBL" id="KQK15910.1"/>
    </source>
</evidence>
<dbReference type="Gene3D" id="1.10.510.10">
    <property type="entry name" value="Transferase(Phosphotransferase) domain 1"/>
    <property type="match status" value="1"/>
</dbReference>
<protein>
    <recommendedName>
        <fullName evidence="2">non-specific serine/threonine protein kinase</fullName>
        <ecNumber evidence="2">2.7.11.1</ecNumber>
    </recommendedName>
</protein>
<feature type="transmembrane region" description="Helical" evidence="17">
    <location>
        <begin position="271"/>
        <end position="293"/>
    </location>
</feature>
<gene>
    <name evidence="22" type="primary">LOC100837051</name>
    <name evidence="21" type="ORF">BRADI_1g25727v3</name>
</gene>
<dbReference type="EC" id="2.7.11.1" evidence="2"/>
<dbReference type="InterPro" id="IPR011009">
    <property type="entry name" value="Kinase-like_dom_sf"/>
</dbReference>
<evidence type="ECO:0000256" key="15">
    <source>
        <dbReference type="ARBA" id="ARBA00047899"/>
    </source>
</evidence>
<evidence type="ECO:0000256" key="2">
    <source>
        <dbReference type="ARBA" id="ARBA00012513"/>
    </source>
</evidence>
<dbReference type="STRING" id="15368.I1GTS7"/>
<dbReference type="OMA" id="LLFHRWI"/>
<feature type="domain" description="Gnk2-homologous" evidence="20">
    <location>
        <begin position="137"/>
        <end position="244"/>
    </location>
</feature>
<keyword evidence="11 17" id="KW-1133">Transmembrane helix</keyword>
<keyword evidence="9" id="KW-0418">Kinase</keyword>
<keyword evidence="5 17" id="KW-0812">Transmembrane</keyword>
<dbReference type="Pfam" id="PF07714">
    <property type="entry name" value="PK_Tyr_Ser-Thr"/>
    <property type="match status" value="1"/>
</dbReference>
<dbReference type="Gramene" id="KQK15910">
    <property type="protein sequence ID" value="KQK15910"/>
    <property type="gene ID" value="BRADI_1g25727v3"/>
</dbReference>
<evidence type="ECO:0000256" key="8">
    <source>
        <dbReference type="ARBA" id="ARBA00022741"/>
    </source>
</evidence>
<dbReference type="SUPFAM" id="SSF56112">
    <property type="entry name" value="Protein kinase-like (PK-like)"/>
    <property type="match status" value="1"/>
</dbReference>
<dbReference type="ExpressionAtlas" id="I1GTS7">
    <property type="expression patterns" value="baseline and differential"/>
</dbReference>
<dbReference type="SMART" id="SM00220">
    <property type="entry name" value="S_TKc"/>
    <property type="match status" value="1"/>
</dbReference>
<keyword evidence="12 17" id="KW-0472">Membrane</keyword>
<evidence type="ECO:0000256" key="3">
    <source>
        <dbReference type="ARBA" id="ARBA00022527"/>
    </source>
</evidence>
<dbReference type="HOGENOM" id="CLU_000288_35_3_1"/>
<evidence type="ECO:0000313" key="22">
    <source>
        <dbReference type="EnsemblPlants" id="KQK15910"/>
    </source>
</evidence>
<evidence type="ECO:0000256" key="10">
    <source>
        <dbReference type="ARBA" id="ARBA00022840"/>
    </source>
</evidence>
<reference evidence="21" key="2">
    <citation type="submission" date="2017-06" db="EMBL/GenBank/DDBJ databases">
        <title>WGS assembly of Brachypodium distachyon.</title>
        <authorList>
            <consortium name="The International Brachypodium Initiative"/>
            <person name="Lucas S."/>
            <person name="Harmon-Smith M."/>
            <person name="Lail K."/>
            <person name="Tice H."/>
            <person name="Grimwood J."/>
            <person name="Bruce D."/>
            <person name="Barry K."/>
            <person name="Shu S."/>
            <person name="Lindquist E."/>
            <person name="Wang M."/>
            <person name="Pitluck S."/>
            <person name="Vogel J.P."/>
            <person name="Garvin D.F."/>
            <person name="Mockler T.C."/>
            <person name="Schmutz J."/>
            <person name="Rokhsar D."/>
            <person name="Bevan M.W."/>
        </authorList>
    </citation>
    <scope>NUCLEOTIDE SEQUENCE</scope>
    <source>
        <strain evidence="21">Bd21</strain>
    </source>
</reference>
<evidence type="ECO:0000256" key="4">
    <source>
        <dbReference type="ARBA" id="ARBA00022679"/>
    </source>
</evidence>
<evidence type="ECO:0000256" key="9">
    <source>
        <dbReference type="ARBA" id="ARBA00022777"/>
    </source>
</evidence>
<evidence type="ECO:0000313" key="23">
    <source>
        <dbReference type="Proteomes" id="UP000008810"/>
    </source>
</evidence>
<dbReference type="Pfam" id="PF01657">
    <property type="entry name" value="Stress-antifung"/>
    <property type="match status" value="2"/>
</dbReference>
<organism evidence="21">
    <name type="scientific">Brachypodium distachyon</name>
    <name type="common">Purple false brome</name>
    <name type="synonym">Trachynia distachya</name>
    <dbReference type="NCBI Taxonomy" id="15368"/>
    <lineage>
        <taxon>Eukaryota</taxon>
        <taxon>Viridiplantae</taxon>
        <taxon>Streptophyta</taxon>
        <taxon>Embryophyta</taxon>
        <taxon>Tracheophyta</taxon>
        <taxon>Spermatophyta</taxon>
        <taxon>Magnoliopsida</taxon>
        <taxon>Liliopsida</taxon>
        <taxon>Poales</taxon>
        <taxon>Poaceae</taxon>
        <taxon>BOP clade</taxon>
        <taxon>Pooideae</taxon>
        <taxon>Stipodae</taxon>
        <taxon>Brachypodieae</taxon>
        <taxon>Brachypodium</taxon>
    </lineage>
</organism>
<evidence type="ECO:0000256" key="11">
    <source>
        <dbReference type="ARBA" id="ARBA00022989"/>
    </source>
</evidence>
<comment type="catalytic activity">
    <reaction evidence="16">
        <text>L-seryl-[protein] + ATP = O-phospho-L-seryl-[protein] + ADP + H(+)</text>
        <dbReference type="Rhea" id="RHEA:17989"/>
        <dbReference type="Rhea" id="RHEA-COMP:9863"/>
        <dbReference type="Rhea" id="RHEA-COMP:11604"/>
        <dbReference type="ChEBI" id="CHEBI:15378"/>
        <dbReference type="ChEBI" id="CHEBI:29999"/>
        <dbReference type="ChEBI" id="CHEBI:30616"/>
        <dbReference type="ChEBI" id="CHEBI:83421"/>
        <dbReference type="ChEBI" id="CHEBI:456216"/>
        <dbReference type="EC" id="2.7.11.1"/>
    </reaction>
</comment>
<dbReference type="InterPro" id="IPR038408">
    <property type="entry name" value="GNK2_sf"/>
</dbReference>
<dbReference type="InterPro" id="IPR002902">
    <property type="entry name" value="GNK2"/>
</dbReference>